<accession>A0ACC1U368</accession>
<sequence>MSSWRKSASSRLSSFKGYIAQQDLRNTLPEAISRQIGAGKERAGNFKEWAGQKINKGYNNNGQTNAGTEKISLFPGWAARRYLATGQQEDSFEIEVFISGFATSRRSADVISRFAALPKLESNDNESATTGVLLEPRTLSHSTEDLLKSVKLPPRPEDISEDYEVQLLERKFQSLNGTSEDADSSHSPVYSQSSSRASSVNDLTLHDNNPESSSLGTVVKNTAADELRKLHANLESRLQPFWSSVVPNRTVRLRLYTSPNHISTPSNSSVSMDNGPVSIQDVVTAPDGSFQARFTVGWTDLANHPGAEHIAFGDHAEEHELLVAAELLPLPSPISSSVSLPSIPPTTLRIPLTYSPVRVISDIDDTIKYSNVTGGARAVFHNVFVKELKDLVIPGMGEWYEEMWKKGVRFHYVSNGPFELLPLIGEFFQISKLPPGSVKLRSYAGKSLFSGLLSAPSARKRAGVLEILDAFPDSRFILIGDSGEQDLELYTELARERADQVLAIFIRDTGEGEPLSDPTGDSYDKIIPPRSAPSSFDAATYPVSPLPGNFFNSVNFHSDSRPPSRSLTPLSMNAPYTARSRKTPVSGGGLKSADYFNIKPLTAEPDPLIDFGDSPTTAQSASSIARPLAVSSSITPRTPAAPATPAFSKGYELQMRVYKARGVLPFRIMLRVFREPGECVETWDVVG</sequence>
<proteinExistence type="predicted"/>
<name>A0ACC1U368_9AGAR</name>
<keyword evidence="2" id="KW-1185">Reference proteome</keyword>
<protein>
    <submittedName>
        <fullName evidence="1">Uncharacterized protein</fullName>
    </submittedName>
</protein>
<dbReference type="EMBL" id="MU795057">
    <property type="protein sequence ID" value="KAJ3811487.1"/>
    <property type="molecule type" value="Genomic_DNA"/>
</dbReference>
<evidence type="ECO:0000313" key="2">
    <source>
        <dbReference type="Proteomes" id="UP001163835"/>
    </source>
</evidence>
<organism evidence="1 2">
    <name type="scientific">Lentinula aff. lateritia</name>
    <dbReference type="NCBI Taxonomy" id="2804960"/>
    <lineage>
        <taxon>Eukaryota</taxon>
        <taxon>Fungi</taxon>
        <taxon>Dikarya</taxon>
        <taxon>Basidiomycota</taxon>
        <taxon>Agaricomycotina</taxon>
        <taxon>Agaricomycetes</taxon>
        <taxon>Agaricomycetidae</taxon>
        <taxon>Agaricales</taxon>
        <taxon>Marasmiineae</taxon>
        <taxon>Omphalotaceae</taxon>
        <taxon>Lentinula</taxon>
    </lineage>
</organism>
<comment type="caution">
    <text evidence="1">The sequence shown here is derived from an EMBL/GenBank/DDBJ whole genome shotgun (WGS) entry which is preliminary data.</text>
</comment>
<dbReference type="Proteomes" id="UP001163835">
    <property type="component" value="Unassembled WGS sequence"/>
</dbReference>
<evidence type="ECO:0000313" key="1">
    <source>
        <dbReference type="EMBL" id="KAJ3811487.1"/>
    </source>
</evidence>
<reference evidence="1" key="1">
    <citation type="submission" date="2022-09" db="EMBL/GenBank/DDBJ databases">
        <title>A Global Phylogenomic Analysis of the Shiitake Genus Lentinula.</title>
        <authorList>
            <consortium name="DOE Joint Genome Institute"/>
            <person name="Sierra-Patev S."/>
            <person name="Min B."/>
            <person name="Naranjo-Ortiz M."/>
            <person name="Looney B."/>
            <person name="Konkel Z."/>
            <person name="Slot J.C."/>
            <person name="Sakamoto Y."/>
            <person name="Steenwyk J.L."/>
            <person name="Rokas A."/>
            <person name="Carro J."/>
            <person name="Camarero S."/>
            <person name="Ferreira P."/>
            <person name="Molpeceres G."/>
            <person name="Ruiz-Duenas F.J."/>
            <person name="Serrano A."/>
            <person name="Henrissat B."/>
            <person name="Drula E."/>
            <person name="Hughes K.W."/>
            <person name="Mata J.L."/>
            <person name="Ishikawa N.K."/>
            <person name="Vargas-Isla R."/>
            <person name="Ushijima S."/>
            <person name="Smith C.A."/>
            <person name="Ahrendt S."/>
            <person name="Andreopoulos W."/>
            <person name="He G."/>
            <person name="Labutti K."/>
            <person name="Lipzen A."/>
            <person name="Ng V."/>
            <person name="Riley R."/>
            <person name="Sandor L."/>
            <person name="Barry K."/>
            <person name="Martinez A.T."/>
            <person name="Xiao Y."/>
            <person name="Gibbons J.G."/>
            <person name="Terashima K."/>
            <person name="Grigoriev I.V."/>
            <person name="Hibbett D.S."/>
        </authorList>
    </citation>
    <scope>NUCLEOTIDE SEQUENCE</scope>
    <source>
        <strain evidence="1">TMI1499</strain>
    </source>
</reference>
<gene>
    <name evidence="1" type="ORF">F5876DRAFT_88307</name>
</gene>